<gene>
    <name evidence="1" type="ORF">SVUK_LOCUS1060</name>
</gene>
<organism evidence="1 2">
    <name type="scientific">Strongylus vulgaris</name>
    <name type="common">Blood worm</name>
    <dbReference type="NCBI Taxonomy" id="40348"/>
    <lineage>
        <taxon>Eukaryota</taxon>
        <taxon>Metazoa</taxon>
        <taxon>Ecdysozoa</taxon>
        <taxon>Nematoda</taxon>
        <taxon>Chromadorea</taxon>
        <taxon>Rhabditida</taxon>
        <taxon>Rhabditina</taxon>
        <taxon>Rhabditomorpha</taxon>
        <taxon>Strongyloidea</taxon>
        <taxon>Strongylidae</taxon>
        <taxon>Strongylus</taxon>
    </lineage>
</organism>
<sequence length="109" mass="12839">MRLIRAYVERGNQHEKALSDFLSCLGKVLQVKINKLLERKFLLQQSNSTSPPESTLYTSNNKIYASPHYTIGQRRPSKMSRTIRKKPRIIRKCVECQRLNKLPYNYLNQ</sequence>
<evidence type="ECO:0000313" key="1">
    <source>
        <dbReference type="EMBL" id="VDM66062.1"/>
    </source>
</evidence>
<dbReference type="EMBL" id="UYYB01001977">
    <property type="protein sequence ID" value="VDM66062.1"/>
    <property type="molecule type" value="Genomic_DNA"/>
</dbReference>
<reference evidence="1 2" key="1">
    <citation type="submission" date="2018-11" db="EMBL/GenBank/DDBJ databases">
        <authorList>
            <consortium name="Pathogen Informatics"/>
        </authorList>
    </citation>
    <scope>NUCLEOTIDE SEQUENCE [LARGE SCALE GENOMIC DNA]</scope>
</reference>
<accession>A0A3P7KDV1</accession>
<name>A0A3P7KDV1_STRVU</name>
<proteinExistence type="predicted"/>
<evidence type="ECO:0000313" key="2">
    <source>
        <dbReference type="Proteomes" id="UP000270094"/>
    </source>
</evidence>
<dbReference type="Proteomes" id="UP000270094">
    <property type="component" value="Unassembled WGS sequence"/>
</dbReference>
<keyword evidence="2" id="KW-1185">Reference proteome</keyword>
<dbReference type="AlphaFoldDB" id="A0A3P7KDV1"/>
<protein>
    <submittedName>
        <fullName evidence="1">Uncharacterized protein</fullName>
    </submittedName>
</protein>